<keyword evidence="3 12" id="KW-0028">Amino-acid biosynthesis</keyword>
<dbReference type="InterPro" id="IPR036291">
    <property type="entry name" value="NAD(P)-bd_dom_sf"/>
</dbReference>
<comment type="pathway">
    <text evidence="1 12">One-carbon metabolism; tetrahydrofolate interconversion.</text>
</comment>
<dbReference type="InterPro" id="IPR000672">
    <property type="entry name" value="THF_DH/CycHdrlase"/>
</dbReference>
<dbReference type="KEGG" id="aamy:GFC30_2585"/>
<comment type="similarity">
    <text evidence="12">Belongs to the tetrahydrofolate dehydrogenase/cyclohydrolase family.</text>
</comment>
<feature type="domain" description="Tetrahydrofolate dehydrogenase/cyclohydrolase NAD(P)-binding" evidence="14">
    <location>
        <begin position="139"/>
        <end position="280"/>
    </location>
</feature>
<dbReference type="InterPro" id="IPR020631">
    <property type="entry name" value="THF_DH/CycHdrlase_NAD-bd_dom"/>
</dbReference>
<reference evidence="15 16" key="1">
    <citation type="journal article" date="2006" name="Syst. Appl. Microbiol.">
        <title>Anoxybacillus amylolyticus sp. nov., a thermophilic amylase producing bacterium isolated from Mount Rittmann (Antarctica).</title>
        <authorList>
            <person name="Poli A."/>
            <person name="Esposito E."/>
            <person name="Lama L."/>
            <person name="Orlando P."/>
            <person name="Nicolaus G."/>
            <person name="de Appolonia F."/>
            <person name="Gambacorta A."/>
            <person name="Nicolaus B."/>
        </authorList>
    </citation>
    <scope>NUCLEOTIDE SEQUENCE [LARGE SCALE GENOMIC DNA]</scope>
    <source>
        <strain evidence="15 16">DSM 15939</strain>
    </source>
</reference>
<evidence type="ECO:0000256" key="1">
    <source>
        <dbReference type="ARBA" id="ARBA00004777"/>
    </source>
</evidence>
<evidence type="ECO:0000256" key="2">
    <source>
        <dbReference type="ARBA" id="ARBA00022563"/>
    </source>
</evidence>
<dbReference type="GO" id="GO:0035999">
    <property type="term" value="P:tetrahydrofolate interconversion"/>
    <property type="evidence" value="ECO:0007669"/>
    <property type="project" value="UniProtKB-UniRule"/>
</dbReference>
<comment type="function">
    <text evidence="12">Catalyzes the oxidation of 5,10-methylenetetrahydrofolate to 5,10-methenyltetrahydrofolate and then the hydrolysis of 5,10-methenyltetrahydrofolate to 10-formyltetrahydrofolate.</text>
</comment>
<name>A0A160F508_9BACL</name>
<keyword evidence="6 12" id="KW-0521">NADP</keyword>
<keyword evidence="5 12" id="KW-0378">Hydrolase</keyword>
<dbReference type="GO" id="GO:0004488">
    <property type="term" value="F:methylenetetrahydrofolate dehydrogenase (NADP+) activity"/>
    <property type="evidence" value="ECO:0007669"/>
    <property type="project" value="UniProtKB-UniRule"/>
</dbReference>
<dbReference type="PROSITE" id="PS00767">
    <property type="entry name" value="THF_DHG_CYH_2"/>
    <property type="match status" value="1"/>
</dbReference>
<dbReference type="SUPFAM" id="SSF53223">
    <property type="entry name" value="Aminoacid dehydrogenase-like, N-terminal domain"/>
    <property type="match status" value="1"/>
</dbReference>
<dbReference type="EMBL" id="CP015438">
    <property type="protein sequence ID" value="ANB61567.1"/>
    <property type="molecule type" value="Genomic_DNA"/>
</dbReference>
<evidence type="ECO:0000256" key="7">
    <source>
        <dbReference type="ARBA" id="ARBA00023002"/>
    </source>
</evidence>
<keyword evidence="8 12" id="KW-0368">Histidine biosynthesis</keyword>
<dbReference type="PATRIC" id="fig|294699.3.peg.2664"/>
<evidence type="ECO:0000256" key="8">
    <source>
        <dbReference type="ARBA" id="ARBA00023102"/>
    </source>
</evidence>
<dbReference type="NCBIfam" id="NF008058">
    <property type="entry name" value="PRK10792.1"/>
    <property type="match status" value="1"/>
</dbReference>
<dbReference type="SUPFAM" id="SSF51735">
    <property type="entry name" value="NAD(P)-binding Rossmann-fold domains"/>
    <property type="match status" value="1"/>
</dbReference>
<dbReference type="Pfam" id="PF00763">
    <property type="entry name" value="THF_DHG_CYH"/>
    <property type="match status" value="1"/>
</dbReference>
<proteinExistence type="inferred from homology"/>
<evidence type="ECO:0000259" key="14">
    <source>
        <dbReference type="Pfam" id="PF02882"/>
    </source>
</evidence>
<feature type="binding site" evidence="12">
    <location>
        <position position="231"/>
    </location>
    <ligand>
        <name>NADP(+)</name>
        <dbReference type="ChEBI" id="CHEBI:58349"/>
    </ligand>
</feature>
<dbReference type="Gene3D" id="3.40.50.10860">
    <property type="entry name" value="Leucine Dehydrogenase, chain A, domain 1"/>
    <property type="match status" value="1"/>
</dbReference>
<evidence type="ECO:0000256" key="11">
    <source>
        <dbReference type="ARBA" id="ARBA00036357"/>
    </source>
</evidence>
<evidence type="ECO:0000256" key="4">
    <source>
        <dbReference type="ARBA" id="ARBA00022755"/>
    </source>
</evidence>
<evidence type="ECO:0000256" key="3">
    <source>
        <dbReference type="ARBA" id="ARBA00022605"/>
    </source>
</evidence>
<evidence type="ECO:0000313" key="16">
    <source>
        <dbReference type="Proteomes" id="UP000076865"/>
    </source>
</evidence>
<feature type="domain" description="Tetrahydrofolate dehydrogenase/cyclohydrolase catalytic" evidence="13">
    <location>
        <begin position="6"/>
        <end position="120"/>
    </location>
</feature>
<dbReference type="NCBIfam" id="NF010783">
    <property type="entry name" value="PRK14186.1"/>
    <property type="match status" value="1"/>
</dbReference>
<dbReference type="PANTHER" id="PTHR48099:SF5">
    <property type="entry name" value="C-1-TETRAHYDROFOLATE SYNTHASE, CYTOPLASMIC"/>
    <property type="match status" value="1"/>
</dbReference>
<dbReference type="CDD" id="cd01080">
    <property type="entry name" value="NAD_bind_m-THF_DH_Cyclohyd"/>
    <property type="match status" value="1"/>
</dbReference>
<evidence type="ECO:0000256" key="12">
    <source>
        <dbReference type="HAMAP-Rule" id="MF_01576"/>
    </source>
</evidence>
<dbReference type="HAMAP" id="MF_01576">
    <property type="entry name" value="THF_DHG_CYH"/>
    <property type="match status" value="1"/>
</dbReference>
<evidence type="ECO:0000256" key="5">
    <source>
        <dbReference type="ARBA" id="ARBA00022801"/>
    </source>
</evidence>
<keyword evidence="10 12" id="KW-0511">Multifunctional enzyme</keyword>
<dbReference type="InterPro" id="IPR046346">
    <property type="entry name" value="Aminoacid_DH-like_N_sf"/>
</dbReference>
<comment type="catalytic activity">
    <reaction evidence="11 12">
        <text>(6R)-5,10-methenyltetrahydrofolate + H2O = (6R)-10-formyltetrahydrofolate + H(+)</text>
        <dbReference type="Rhea" id="RHEA:23700"/>
        <dbReference type="ChEBI" id="CHEBI:15377"/>
        <dbReference type="ChEBI" id="CHEBI:15378"/>
        <dbReference type="ChEBI" id="CHEBI:57455"/>
        <dbReference type="ChEBI" id="CHEBI:195366"/>
        <dbReference type="EC" id="3.5.4.9"/>
    </reaction>
</comment>
<dbReference type="FunFam" id="3.40.50.10860:FF:000001">
    <property type="entry name" value="Bifunctional protein FolD"/>
    <property type="match status" value="1"/>
</dbReference>
<evidence type="ECO:0000313" key="15">
    <source>
        <dbReference type="EMBL" id="ANB61567.1"/>
    </source>
</evidence>
<evidence type="ECO:0000256" key="10">
    <source>
        <dbReference type="ARBA" id="ARBA00023268"/>
    </source>
</evidence>
<dbReference type="GO" id="GO:0004477">
    <property type="term" value="F:methenyltetrahydrofolate cyclohydrolase activity"/>
    <property type="evidence" value="ECO:0007669"/>
    <property type="project" value="UniProtKB-UniRule"/>
</dbReference>
<dbReference type="InterPro" id="IPR020867">
    <property type="entry name" value="THF_DH/CycHdrlase_CS"/>
</dbReference>
<sequence length="294" mass="31770">MAAQIINGVELASAKRAQLAKEVEELKNLGIEPGLTVILVGDDPASHSYVKGKQKACAEVGIRSTLLTFPATITESMLLEQIDQLNRDETVHGILVQLPLPNHIDELKVIEAIAPEKDVDGFHPINVGRMMVGQKAFLPCTPYGILFMVQSLGIDIAGKHVVVVGRSNIVGKPVGQLFLREHATVTYCHSKTKDLAAITHQADILIVAVGKANLIGAEHVKEGAIVIDVGVNRLENGKLCGDVRFDEVKEVASYLTPVPKGVGPMTITMLLHNTVEAARNAHHINKRGERSGRY</sequence>
<comment type="catalytic activity">
    <reaction evidence="12">
        <text>(6R)-5,10-methylene-5,6,7,8-tetrahydrofolate + NADP(+) = (6R)-5,10-methenyltetrahydrofolate + NADPH</text>
        <dbReference type="Rhea" id="RHEA:22812"/>
        <dbReference type="ChEBI" id="CHEBI:15636"/>
        <dbReference type="ChEBI" id="CHEBI:57455"/>
        <dbReference type="ChEBI" id="CHEBI:57783"/>
        <dbReference type="ChEBI" id="CHEBI:58349"/>
        <dbReference type="EC" id="1.5.1.5"/>
    </reaction>
</comment>
<evidence type="ECO:0000256" key="9">
    <source>
        <dbReference type="ARBA" id="ARBA00023167"/>
    </source>
</evidence>
<dbReference type="RefSeq" id="WP_066326142.1">
    <property type="nucleotide sequence ID" value="NZ_CP015438.1"/>
</dbReference>
<dbReference type="UniPathway" id="UPA00193"/>
<comment type="caution">
    <text evidence="12">Lacks conserved residue(s) required for the propagation of feature annotation.</text>
</comment>
<dbReference type="OrthoDB" id="9803580at2"/>
<dbReference type="PRINTS" id="PR00085">
    <property type="entry name" value="THFDHDRGNASE"/>
</dbReference>
<dbReference type="Gene3D" id="3.40.50.720">
    <property type="entry name" value="NAD(P)-binding Rossmann-like Domain"/>
    <property type="match status" value="1"/>
</dbReference>
<dbReference type="PANTHER" id="PTHR48099">
    <property type="entry name" value="C-1-TETRAHYDROFOLATE SYNTHASE, CYTOPLASMIC-RELATED"/>
    <property type="match status" value="1"/>
</dbReference>
<comment type="subunit">
    <text evidence="12">Homodimer.</text>
</comment>
<dbReference type="FunFam" id="3.40.50.720:FF:000094">
    <property type="entry name" value="Bifunctional protein FolD"/>
    <property type="match status" value="1"/>
</dbReference>
<dbReference type="Pfam" id="PF02882">
    <property type="entry name" value="THF_DHG_CYH_C"/>
    <property type="match status" value="1"/>
</dbReference>
<gene>
    <name evidence="12" type="primary">folD</name>
    <name evidence="15" type="ORF">GFC30_2585</name>
</gene>
<protein>
    <recommendedName>
        <fullName evidence="12">Bifunctional protein FolD</fullName>
    </recommendedName>
    <domain>
        <recommendedName>
            <fullName evidence="12">Methylenetetrahydrofolate dehydrogenase</fullName>
            <ecNumber evidence="12">1.5.1.5</ecNumber>
        </recommendedName>
    </domain>
    <domain>
        <recommendedName>
            <fullName evidence="12">Methenyltetrahydrofolate cyclohydrolase</fullName>
            <ecNumber evidence="12">3.5.4.9</ecNumber>
        </recommendedName>
    </domain>
</protein>
<keyword evidence="16" id="KW-1185">Reference proteome</keyword>
<keyword evidence="4 12" id="KW-0658">Purine biosynthesis</keyword>
<feature type="binding site" evidence="12">
    <location>
        <begin position="165"/>
        <end position="167"/>
    </location>
    <ligand>
        <name>NADP(+)</name>
        <dbReference type="ChEBI" id="CHEBI:58349"/>
    </ligand>
</feature>
<dbReference type="GO" id="GO:0006164">
    <property type="term" value="P:purine nucleotide biosynthetic process"/>
    <property type="evidence" value="ECO:0007669"/>
    <property type="project" value="UniProtKB-KW"/>
</dbReference>
<dbReference type="Proteomes" id="UP000076865">
    <property type="component" value="Chromosome"/>
</dbReference>
<keyword evidence="9 12" id="KW-0486">Methionine biosynthesis</keyword>
<dbReference type="AlphaFoldDB" id="A0A160F508"/>
<evidence type="ECO:0000256" key="6">
    <source>
        <dbReference type="ARBA" id="ARBA00022857"/>
    </source>
</evidence>
<accession>A0A160F508</accession>
<dbReference type="GO" id="GO:0009086">
    <property type="term" value="P:methionine biosynthetic process"/>
    <property type="evidence" value="ECO:0007669"/>
    <property type="project" value="UniProtKB-KW"/>
</dbReference>
<dbReference type="GO" id="GO:0005829">
    <property type="term" value="C:cytosol"/>
    <property type="evidence" value="ECO:0007669"/>
    <property type="project" value="TreeGrafter"/>
</dbReference>
<dbReference type="EC" id="3.5.4.9" evidence="12"/>
<organism evidence="15 16">
    <name type="scientific">Anoxybacteroides amylolyticum</name>
    <dbReference type="NCBI Taxonomy" id="294699"/>
    <lineage>
        <taxon>Bacteria</taxon>
        <taxon>Bacillati</taxon>
        <taxon>Bacillota</taxon>
        <taxon>Bacilli</taxon>
        <taxon>Bacillales</taxon>
        <taxon>Anoxybacillaceae</taxon>
        <taxon>Anoxybacteroides</taxon>
    </lineage>
</organism>
<keyword evidence="7 12" id="KW-0560">Oxidoreductase</keyword>
<dbReference type="EC" id="1.5.1.5" evidence="12"/>
<keyword evidence="2 12" id="KW-0554">One-carbon metabolism</keyword>
<dbReference type="InterPro" id="IPR020630">
    <property type="entry name" value="THF_DH/CycHdrlase_cat_dom"/>
</dbReference>
<evidence type="ECO:0000259" key="13">
    <source>
        <dbReference type="Pfam" id="PF00763"/>
    </source>
</evidence>
<dbReference type="GO" id="GO:0000105">
    <property type="term" value="P:L-histidine biosynthetic process"/>
    <property type="evidence" value="ECO:0007669"/>
    <property type="project" value="UniProtKB-KW"/>
</dbReference>